<dbReference type="NCBIfam" id="TIGR00229">
    <property type="entry name" value="sensory_box"/>
    <property type="match status" value="1"/>
</dbReference>
<evidence type="ECO:0000313" key="6">
    <source>
        <dbReference type="Proteomes" id="UP001259659"/>
    </source>
</evidence>
<dbReference type="PANTHER" id="PTHR34236:SF1">
    <property type="entry name" value="DIMETHYL SULFOXIDE REDUCTASE TRANSCRIPTIONAL ACTIVATOR"/>
    <property type="match status" value="1"/>
</dbReference>
<dbReference type="SMART" id="SM00091">
    <property type="entry name" value="PAS"/>
    <property type="match status" value="2"/>
</dbReference>
<dbReference type="SUPFAM" id="SSF55785">
    <property type="entry name" value="PYP-like sensor domain (PAS domain)"/>
    <property type="match status" value="1"/>
</dbReference>
<evidence type="ECO:0000256" key="1">
    <source>
        <dbReference type="ARBA" id="ARBA00023015"/>
    </source>
</evidence>
<sequence length="788" mass="86044">MTKESPSHELIVSGADVPAPSGTIEVLYVDAHAAVRETTRSAMAAHRADISVAGVGTVDAALDVAATTPPSCLVIDPVDITDIESLLAAVDAPMILYSDRTAAELNSDLTEMAATIVEKGPTNRGAFLAEKVISAADSPADRSEYALQQALNDVTRRTETGQAVFLVDDEGGVVWSSQPLAALVGTTPDDTAGNLYDALAALCANTPDVKTVERFRERPTNPVTVRTALEAADQHLLLQGYRLPAVADSHTLVIVRDVTTTAGRAARLALLELLTERAQDGLYTLDERGIIDFCNESFATNLGYEPADLRGEHAEVTLAPGELEKGQRTISELLAAEEDSTTVDLTFRRRDGIDREMSIHYTLLRDENGSYSGLMGVVRDITERKEREREIESQRDELATLAQVHVLIQDVIRALGSAATRAEIKETVCEELVESDLYQFAWIGEREGCSTQLTRQTVAGDDDSYLDIVAERSTPETVSPGTTAIRTGEVQVVHDVETDDRMASWRGAALEREFRSAVVVPLRHDEAVHGVLAVYANRPEAFSQRAIEAFTVLGEMVGFAFTAVQNRQLLAHDRVVEMEFQSSSADAYFLGAASAHDCRIQRAGSVDVGDEALEYVTVEGAAPDRVLESLRDHELVRGARVIRAENDGGVIELRAAESYQSILLDVGVRAVDVVADGTQLTVTVEAPTDADARTIQETLTEYAPGFELVAKQERERRPTPEDDESLLTEELTERQLEVLRAAYLAGYYEWPRDTTAEELAETLDIASSTLHQHLRRAERNLFQEMLDI</sequence>
<dbReference type="SUPFAM" id="SSF55781">
    <property type="entry name" value="GAF domain-like"/>
    <property type="match status" value="1"/>
</dbReference>
<feature type="domain" description="PAC" evidence="4">
    <location>
        <begin position="341"/>
        <end position="393"/>
    </location>
</feature>
<dbReference type="SUPFAM" id="SSF88659">
    <property type="entry name" value="Sigma3 and sigma4 domains of RNA polymerase sigma factors"/>
    <property type="match status" value="1"/>
</dbReference>
<keyword evidence="1" id="KW-0805">Transcription regulation</keyword>
<dbReference type="CDD" id="cd00130">
    <property type="entry name" value="PAS"/>
    <property type="match status" value="1"/>
</dbReference>
<dbReference type="RefSeq" id="WP_310917393.1">
    <property type="nucleotide sequence ID" value="NZ_JAMQON010000001.1"/>
</dbReference>
<dbReference type="InterPro" id="IPR001610">
    <property type="entry name" value="PAC"/>
</dbReference>
<dbReference type="InterPro" id="IPR013324">
    <property type="entry name" value="RNA_pol_sigma_r3/r4-like"/>
</dbReference>
<dbReference type="InterPro" id="IPR007050">
    <property type="entry name" value="HTH_bacterioopsin"/>
</dbReference>
<dbReference type="SMART" id="SM00086">
    <property type="entry name" value="PAC"/>
    <property type="match status" value="1"/>
</dbReference>
<dbReference type="InterPro" id="IPR029016">
    <property type="entry name" value="GAF-like_dom_sf"/>
</dbReference>
<dbReference type="InterPro" id="IPR036388">
    <property type="entry name" value="WH-like_DNA-bd_sf"/>
</dbReference>
<keyword evidence="2" id="KW-0804">Transcription</keyword>
<dbReference type="InterPro" id="IPR003018">
    <property type="entry name" value="GAF"/>
</dbReference>
<evidence type="ECO:0000259" key="3">
    <source>
        <dbReference type="PROSITE" id="PS50112"/>
    </source>
</evidence>
<reference evidence="5 6" key="1">
    <citation type="submission" date="2022-06" db="EMBL/GenBank/DDBJ databases">
        <title>Haloarcula sp. a new haloarchaeum isolate from saline soil.</title>
        <authorList>
            <person name="Strakova D."/>
            <person name="Galisteo C."/>
            <person name="Sanchez-Porro C."/>
            <person name="Ventosa A."/>
        </authorList>
    </citation>
    <scope>NUCLEOTIDE SEQUENCE [LARGE SCALE GENOMIC DNA]</scope>
    <source>
        <strain evidence="5 6">S1CR25-12</strain>
    </source>
</reference>
<dbReference type="InterPro" id="IPR035965">
    <property type="entry name" value="PAS-like_dom_sf"/>
</dbReference>
<dbReference type="EMBL" id="JAMQON010000001">
    <property type="protein sequence ID" value="MDS0257834.1"/>
    <property type="molecule type" value="Genomic_DNA"/>
</dbReference>
<dbReference type="InterPro" id="IPR000700">
    <property type="entry name" value="PAS-assoc_C"/>
</dbReference>
<dbReference type="Pfam" id="PF04967">
    <property type="entry name" value="HTH_10"/>
    <property type="match status" value="1"/>
</dbReference>
<protein>
    <submittedName>
        <fullName evidence="5">Helix-turn-helix domain-containing protein</fullName>
    </submittedName>
</protein>
<dbReference type="SMART" id="SM00065">
    <property type="entry name" value="GAF"/>
    <property type="match status" value="1"/>
</dbReference>
<keyword evidence="6" id="KW-1185">Reference proteome</keyword>
<evidence type="ECO:0000313" key="5">
    <source>
        <dbReference type="EMBL" id="MDS0257834.1"/>
    </source>
</evidence>
<dbReference type="PROSITE" id="PS50112">
    <property type="entry name" value="PAS"/>
    <property type="match status" value="2"/>
</dbReference>
<dbReference type="Gene3D" id="1.10.10.10">
    <property type="entry name" value="Winged helix-like DNA-binding domain superfamily/Winged helix DNA-binding domain"/>
    <property type="match status" value="1"/>
</dbReference>
<dbReference type="Pfam" id="PF08448">
    <property type="entry name" value="PAS_4"/>
    <property type="match status" value="1"/>
</dbReference>
<gene>
    <name evidence="5" type="ORF">NDI56_00265</name>
</gene>
<feature type="domain" description="PAS" evidence="3">
    <location>
        <begin position="143"/>
        <end position="194"/>
    </location>
</feature>
<evidence type="ECO:0000259" key="4">
    <source>
        <dbReference type="PROSITE" id="PS50113"/>
    </source>
</evidence>
<dbReference type="PROSITE" id="PS50113">
    <property type="entry name" value="PAC"/>
    <property type="match status" value="1"/>
</dbReference>
<organism evidence="5 6">
    <name type="scientific">Haloarcula saliterrae</name>
    <dbReference type="NCBI Taxonomy" id="2950534"/>
    <lineage>
        <taxon>Archaea</taxon>
        <taxon>Methanobacteriati</taxon>
        <taxon>Methanobacteriota</taxon>
        <taxon>Stenosarchaea group</taxon>
        <taxon>Halobacteria</taxon>
        <taxon>Halobacteriales</taxon>
        <taxon>Haloarculaceae</taxon>
        <taxon>Haloarcula</taxon>
    </lineage>
</organism>
<dbReference type="Proteomes" id="UP001259659">
    <property type="component" value="Unassembled WGS sequence"/>
</dbReference>
<dbReference type="Gene3D" id="3.30.450.40">
    <property type="match status" value="1"/>
</dbReference>
<dbReference type="Gene3D" id="3.30.450.20">
    <property type="entry name" value="PAS domain"/>
    <property type="match status" value="1"/>
</dbReference>
<dbReference type="InterPro" id="IPR013656">
    <property type="entry name" value="PAS_4"/>
</dbReference>
<proteinExistence type="predicted"/>
<accession>A0ABU2F6E8</accession>
<dbReference type="InterPro" id="IPR031803">
    <property type="entry name" value="BAT_GAF/HTH-assoc"/>
</dbReference>
<dbReference type="PANTHER" id="PTHR34236">
    <property type="entry name" value="DIMETHYL SULFOXIDE REDUCTASE TRANSCRIPTIONAL ACTIVATOR"/>
    <property type="match status" value="1"/>
</dbReference>
<comment type="caution">
    <text evidence="5">The sequence shown here is derived from an EMBL/GenBank/DDBJ whole genome shotgun (WGS) entry which is preliminary data.</text>
</comment>
<evidence type="ECO:0000256" key="2">
    <source>
        <dbReference type="ARBA" id="ARBA00023163"/>
    </source>
</evidence>
<feature type="domain" description="PAS" evidence="3">
    <location>
        <begin position="267"/>
        <end position="337"/>
    </location>
</feature>
<dbReference type="Pfam" id="PF15915">
    <property type="entry name" value="BAT"/>
    <property type="match status" value="1"/>
</dbReference>
<name>A0ABU2F6E8_9EURY</name>
<dbReference type="Pfam" id="PF13185">
    <property type="entry name" value="GAF_2"/>
    <property type="match status" value="1"/>
</dbReference>
<dbReference type="InterPro" id="IPR000014">
    <property type="entry name" value="PAS"/>
</dbReference>